<evidence type="ECO:0000313" key="1">
    <source>
        <dbReference type="EMBL" id="NLV08374.1"/>
    </source>
</evidence>
<evidence type="ECO:0000313" key="2">
    <source>
        <dbReference type="Proteomes" id="UP000608662"/>
    </source>
</evidence>
<evidence type="ECO:0008006" key="3">
    <source>
        <dbReference type="Google" id="ProtNLM"/>
    </source>
</evidence>
<protein>
    <recommendedName>
        <fullName evidence="3">Capsule polysaccharide biosynthesis protein</fullName>
    </recommendedName>
</protein>
<name>A0A847UAX4_9EURY</name>
<organism evidence="1 2">
    <name type="scientific">Halomicrobium mukohataei</name>
    <dbReference type="NCBI Taxonomy" id="57705"/>
    <lineage>
        <taxon>Archaea</taxon>
        <taxon>Methanobacteriati</taxon>
        <taxon>Methanobacteriota</taxon>
        <taxon>Stenosarchaea group</taxon>
        <taxon>Halobacteria</taxon>
        <taxon>Halobacteriales</taxon>
        <taxon>Haloarculaceae</taxon>
        <taxon>Halomicrobium</taxon>
    </lineage>
</organism>
<dbReference type="RefSeq" id="WP_170092409.1">
    <property type="nucleotide sequence ID" value="NZ_WOYG01000001.1"/>
</dbReference>
<dbReference type="Proteomes" id="UP000608662">
    <property type="component" value="Unassembled WGS sequence"/>
</dbReference>
<dbReference type="OrthoDB" id="3332at2157"/>
<sequence length="498" mass="57775">MKILFVGFESESYSLCRLAKRLESDGHKILLMQGDQWHFLSGQTGLQEYFDDHGFERWVNFEAAYERLYKEDWAVDWPYLRQFERDYCESKNLEQLILSDAVMRQYHHFRRPHFTPTSDEQVYYFAELLLKWIKRTVEEFDPDLIFNYRRNYFVKNAVAQMALAEGIPIRSLIGSRIGDYHHLVMNFGLGTDDRIRSYLQTTDPSDGAGEAIDVIEQFETTAGGLYDARSQKRVHGQADLVNPREVLVDWARQVKRAGKNVAFREKRKYRFGRGNYFNNYLPLTLVNYTQRAFNKLRYHYTDPFHRSVPDTPFLYFPLHTLPESSTLTLSTEYFERDLVRFVAKDLPAGYTLAVKENPNMVGVRPFSYYDDLTELPNVELIDPNVPSKELLRRSEGVCGISGTALLEGTFLGTPAHAFGSPEFLDVLHSHGFDAFEEFVETCRAGNYERPSSVVNYVQYVLDNGRELDLTAVRNDVDSPAFERGIDTIYKLLQADDVL</sequence>
<reference evidence="1" key="1">
    <citation type="submission" date="2019-12" db="EMBL/GenBank/DDBJ databases">
        <title>Whole-genome sequence of Halomicrobium mukohataei pws1.</title>
        <authorList>
            <person name="Verma D.K."/>
            <person name="Gopal K."/>
            <person name="Prasad E.S."/>
        </authorList>
    </citation>
    <scope>NUCLEOTIDE SEQUENCE</scope>
    <source>
        <strain evidence="1">Pws1</strain>
    </source>
</reference>
<proteinExistence type="predicted"/>
<comment type="caution">
    <text evidence="1">The sequence shown here is derived from an EMBL/GenBank/DDBJ whole genome shotgun (WGS) entry which is preliminary data.</text>
</comment>
<gene>
    <name evidence="1" type="ORF">GOC74_00275</name>
</gene>
<dbReference type="EMBL" id="WOYG01000001">
    <property type="protein sequence ID" value="NLV08374.1"/>
    <property type="molecule type" value="Genomic_DNA"/>
</dbReference>
<accession>A0A847UAX4</accession>
<dbReference type="AlphaFoldDB" id="A0A847UAX4"/>